<evidence type="ECO:0000313" key="1">
    <source>
        <dbReference type="EMBL" id="OMJ26202.1"/>
    </source>
</evidence>
<keyword evidence="2" id="KW-1185">Reference proteome</keyword>
<sequence length="92" mass="10039">MCSYAFSQCPEGPASGPDTLLEGQTSCIFCRFSDPPVDVRLVISSFPVNYRDDSLTVYILRAEFFDPPGAPGHPGGHPGLHRCLYEIGDPCF</sequence>
<comment type="caution">
    <text evidence="1">The sequence shown here is derived from an EMBL/GenBank/DDBJ whole genome shotgun (WGS) entry which is preliminary data.</text>
</comment>
<protein>
    <submittedName>
        <fullName evidence="1">Uncharacterized protein</fullName>
    </submittedName>
</protein>
<dbReference type="EMBL" id="LSSN01000053">
    <property type="protein sequence ID" value="OMJ26202.1"/>
    <property type="molecule type" value="Genomic_DNA"/>
</dbReference>
<organism evidence="1 2">
    <name type="scientific">Smittium culicis</name>
    <dbReference type="NCBI Taxonomy" id="133412"/>
    <lineage>
        <taxon>Eukaryota</taxon>
        <taxon>Fungi</taxon>
        <taxon>Fungi incertae sedis</taxon>
        <taxon>Zoopagomycota</taxon>
        <taxon>Kickxellomycotina</taxon>
        <taxon>Harpellomycetes</taxon>
        <taxon>Harpellales</taxon>
        <taxon>Legeriomycetaceae</taxon>
        <taxon>Smittium</taxon>
    </lineage>
</organism>
<reference evidence="1 2" key="1">
    <citation type="submission" date="2017-01" db="EMBL/GenBank/DDBJ databases">
        <authorList>
            <person name="Mah S.A."/>
            <person name="Swanson W.J."/>
            <person name="Moy G.W."/>
            <person name="Vacquier V.D."/>
        </authorList>
    </citation>
    <scope>NUCLEOTIDE SEQUENCE [LARGE SCALE GENOMIC DNA]</scope>
    <source>
        <strain evidence="1 2">GSMNP</strain>
    </source>
</reference>
<accession>A0A1R1YH18</accession>
<evidence type="ECO:0000313" key="2">
    <source>
        <dbReference type="Proteomes" id="UP000187283"/>
    </source>
</evidence>
<gene>
    <name evidence="1" type="ORF">AYI70_g349</name>
</gene>
<dbReference type="AlphaFoldDB" id="A0A1R1YH18"/>
<name>A0A1R1YH18_9FUNG</name>
<proteinExistence type="predicted"/>
<dbReference type="Proteomes" id="UP000187283">
    <property type="component" value="Unassembled WGS sequence"/>
</dbReference>